<reference evidence="1" key="1">
    <citation type="journal article" date="2021" name="Mol. Plant Microbe Interact.">
        <title>Complete Genome Sequence of the Plant-Pathogenic Fungus Colletotrichum lupini.</title>
        <authorList>
            <person name="Baroncelli R."/>
            <person name="Pensec F."/>
            <person name="Da Lio D."/>
            <person name="Boufleur T."/>
            <person name="Vicente I."/>
            <person name="Sarrocco S."/>
            <person name="Picot A."/>
            <person name="Baraldi E."/>
            <person name="Sukno S."/>
            <person name="Thon M."/>
            <person name="Le Floch G."/>
        </authorList>
    </citation>
    <scope>NUCLEOTIDE SEQUENCE</scope>
    <source>
        <strain evidence="1">IMI 504893</strain>
    </source>
</reference>
<evidence type="ECO:0000313" key="2">
    <source>
        <dbReference type="Proteomes" id="UP000830671"/>
    </source>
</evidence>
<sequence>MFCSCAWLSKARKLFDIVLYQRRTKKSNAKPVIKTQRVPLAELIITAYSVHNCMPVLKAPDPRNYQMPALICLMLVSAAVPASFSSGLFPSRSTVLSHLLSEEACPLSD</sequence>
<name>A0A9Q8T029_9PEZI</name>
<organism evidence="1 2">
    <name type="scientific">Colletotrichum lupini</name>
    <dbReference type="NCBI Taxonomy" id="145971"/>
    <lineage>
        <taxon>Eukaryota</taxon>
        <taxon>Fungi</taxon>
        <taxon>Dikarya</taxon>
        <taxon>Ascomycota</taxon>
        <taxon>Pezizomycotina</taxon>
        <taxon>Sordariomycetes</taxon>
        <taxon>Hypocreomycetidae</taxon>
        <taxon>Glomerellales</taxon>
        <taxon>Glomerellaceae</taxon>
        <taxon>Colletotrichum</taxon>
        <taxon>Colletotrichum acutatum species complex</taxon>
    </lineage>
</organism>
<dbReference type="GeneID" id="73346192"/>
<proteinExistence type="predicted"/>
<dbReference type="KEGG" id="clup:CLUP02_12218"/>
<gene>
    <name evidence="1" type="ORF">CLUP02_12218</name>
</gene>
<evidence type="ECO:0000313" key="1">
    <source>
        <dbReference type="EMBL" id="UQC86716.1"/>
    </source>
</evidence>
<dbReference type="EMBL" id="CP019478">
    <property type="protein sequence ID" value="UQC86716.1"/>
    <property type="molecule type" value="Genomic_DNA"/>
</dbReference>
<dbReference type="Proteomes" id="UP000830671">
    <property type="component" value="Chromosome 6"/>
</dbReference>
<protein>
    <submittedName>
        <fullName evidence="1">Uncharacterized protein</fullName>
    </submittedName>
</protein>
<keyword evidence="2" id="KW-1185">Reference proteome</keyword>
<accession>A0A9Q8T029</accession>
<dbReference type="RefSeq" id="XP_049148327.1">
    <property type="nucleotide sequence ID" value="XM_049291182.1"/>
</dbReference>
<dbReference type="AlphaFoldDB" id="A0A9Q8T029"/>